<keyword evidence="3" id="KW-1185">Reference proteome</keyword>
<organism evidence="2 3">
    <name type="scientific">Sulfurospirillum halorespirans DSM 13726</name>
    <dbReference type="NCBI Taxonomy" id="1193502"/>
    <lineage>
        <taxon>Bacteria</taxon>
        <taxon>Pseudomonadati</taxon>
        <taxon>Campylobacterota</taxon>
        <taxon>Epsilonproteobacteria</taxon>
        <taxon>Campylobacterales</taxon>
        <taxon>Sulfurospirillaceae</taxon>
        <taxon>Sulfurospirillum</taxon>
    </lineage>
</organism>
<dbReference type="PANTHER" id="PTHR42695">
    <property type="entry name" value="GLUTAMINE AMIDOTRANSFERASE YLR126C-RELATED"/>
    <property type="match status" value="1"/>
</dbReference>
<evidence type="ECO:0000259" key="1">
    <source>
        <dbReference type="Pfam" id="PF00117"/>
    </source>
</evidence>
<evidence type="ECO:0000313" key="2">
    <source>
        <dbReference type="EMBL" id="AOO64132.1"/>
    </source>
</evidence>
<dbReference type="EMBL" id="CP017111">
    <property type="protein sequence ID" value="AOO64132.1"/>
    <property type="molecule type" value="Genomic_DNA"/>
</dbReference>
<dbReference type="InterPro" id="IPR017926">
    <property type="entry name" value="GATASE"/>
</dbReference>
<dbReference type="CDD" id="cd01741">
    <property type="entry name" value="GATase1_1"/>
    <property type="match status" value="1"/>
</dbReference>
<name>A0A1D7TGI9_9BACT</name>
<dbReference type="PATRIC" id="fig|1193502.14.peg.342"/>
<dbReference type="GO" id="GO:0016740">
    <property type="term" value="F:transferase activity"/>
    <property type="evidence" value="ECO:0007669"/>
    <property type="project" value="UniProtKB-KW"/>
</dbReference>
<sequence>MRAHCCQHVSFEGLGSIEIFLKSRHFEISYTRFYEDAKIPNLEEIDFLIIMGGPMSVNDEDKFSWLKKEKEFIRAFIETNKPVLGICLGAQLIASSMGAKVYPNTDKEIGWFPIEAVTSDEKITFHFPMSTTVFHWHGETFDLPKNAICLAKSKACYNQAFQLGGHIIGLQFHLEMTKQTLHEMVLNGKDELIISPFVQSEDEILSISNTHYLSINQLIDNLLLFLLRQKFS</sequence>
<dbReference type="PROSITE" id="PS51273">
    <property type="entry name" value="GATASE_TYPE_1"/>
    <property type="match status" value="1"/>
</dbReference>
<feature type="domain" description="Glutamine amidotransferase" evidence="1">
    <location>
        <begin position="22"/>
        <end position="183"/>
    </location>
</feature>
<dbReference type="Pfam" id="PF00117">
    <property type="entry name" value="GATase"/>
    <property type="match status" value="1"/>
</dbReference>
<dbReference type="AlphaFoldDB" id="A0A1D7TGI9"/>
<dbReference type="RefSeq" id="WP_069477096.1">
    <property type="nucleotide sequence ID" value="NZ_CP017111.1"/>
</dbReference>
<dbReference type="GO" id="GO:0005829">
    <property type="term" value="C:cytosol"/>
    <property type="evidence" value="ECO:0007669"/>
    <property type="project" value="TreeGrafter"/>
</dbReference>
<dbReference type="InterPro" id="IPR029062">
    <property type="entry name" value="Class_I_gatase-like"/>
</dbReference>
<dbReference type="Proteomes" id="UP000094609">
    <property type="component" value="Chromosome"/>
</dbReference>
<protein>
    <submittedName>
        <fullName evidence="2">Type 1 glutamine amidotransferase</fullName>
    </submittedName>
</protein>
<keyword evidence="2" id="KW-0808">Transferase</keyword>
<accession>A0A1D7TGI9</accession>
<keyword evidence="2" id="KW-0315">Glutamine amidotransferase</keyword>
<reference evidence="3" key="1">
    <citation type="submission" date="2016-08" db="EMBL/GenBank/DDBJ databases">
        <title>Complete genome sequence of the organohalide-respiring Epsilonproteobacterium Sulfurospirillum halorespirans.</title>
        <authorList>
            <person name="Goris T."/>
            <person name="Zimmermann J."/>
            <person name="Schenz B."/>
            <person name="Lemos M."/>
            <person name="Hackermueller J."/>
            <person name="Diekert G."/>
        </authorList>
    </citation>
    <scope>NUCLEOTIDE SEQUENCE [LARGE SCALE GENOMIC DNA]</scope>
    <source>
        <strain>DSM 13726</strain>
        <strain evidence="3">PCE-M2</strain>
    </source>
</reference>
<dbReference type="KEGG" id="shal:SHALO_0335"/>
<dbReference type="FunFam" id="3.40.50.880:FF:000033">
    <property type="entry name" value="Glutamine amidotransferase class-I"/>
    <property type="match status" value="1"/>
</dbReference>
<proteinExistence type="predicted"/>
<dbReference type="SUPFAM" id="SSF52317">
    <property type="entry name" value="Class I glutamine amidotransferase-like"/>
    <property type="match status" value="1"/>
</dbReference>
<dbReference type="PANTHER" id="PTHR42695:SF5">
    <property type="entry name" value="GLUTAMINE AMIDOTRANSFERASE YLR126C-RELATED"/>
    <property type="match status" value="1"/>
</dbReference>
<gene>
    <name evidence="2" type="ORF">SHALO_0335</name>
</gene>
<dbReference type="InterPro" id="IPR044992">
    <property type="entry name" value="ChyE-like"/>
</dbReference>
<dbReference type="STRING" id="1193502.SHALO_0335"/>
<evidence type="ECO:0000313" key="3">
    <source>
        <dbReference type="Proteomes" id="UP000094609"/>
    </source>
</evidence>
<dbReference type="Gene3D" id="3.40.50.880">
    <property type="match status" value="1"/>
</dbReference>